<gene>
    <name evidence="1" type="ORF">GCM10010470_53200</name>
</gene>
<dbReference type="Proteomes" id="UP001500979">
    <property type="component" value="Unassembled WGS sequence"/>
</dbReference>
<evidence type="ECO:0000313" key="2">
    <source>
        <dbReference type="Proteomes" id="UP001500979"/>
    </source>
</evidence>
<accession>A0ABN3VJE9</accession>
<dbReference type="EMBL" id="BAAAUX010000023">
    <property type="protein sequence ID" value="GAA2811212.1"/>
    <property type="molecule type" value="Genomic_DNA"/>
</dbReference>
<proteinExistence type="predicted"/>
<reference evidence="1 2" key="1">
    <citation type="journal article" date="2019" name="Int. J. Syst. Evol. Microbiol.">
        <title>The Global Catalogue of Microorganisms (GCM) 10K type strain sequencing project: providing services to taxonomists for standard genome sequencing and annotation.</title>
        <authorList>
            <consortium name="The Broad Institute Genomics Platform"/>
            <consortium name="The Broad Institute Genome Sequencing Center for Infectious Disease"/>
            <person name="Wu L."/>
            <person name="Ma J."/>
        </authorList>
    </citation>
    <scope>NUCLEOTIDE SEQUENCE [LARGE SCALE GENOMIC DNA]</scope>
    <source>
        <strain evidence="1 2">JCM 9383</strain>
    </source>
</reference>
<organism evidence="1 2">
    <name type="scientific">Saccharopolyspora taberi</name>
    <dbReference type="NCBI Taxonomy" id="60895"/>
    <lineage>
        <taxon>Bacteria</taxon>
        <taxon>Bacillati</taxon>
        <taxon>Actinomycetota</taxon>
        <taxon>Actinomycetes</taxon>
        <taxon>Pseudonocardiales</taxon>
        <taxon>Pseudonocardiaceae</taxon>
        <taxon>Saccharopolyspora</taxon>
    </lineage>
</organism>
<protein>
    <submittedName>
        <fullName evidence="1">Uncharacterized protein</fullName>
    </submittedName>
</protein>
<sequence length="72" mass="8350">MNDTRVTQPTVDLRVEAGFPVLMSEELTRIRMNDLIREAQQQRLAHKVGAGRLWRRLAVYAADRADRAQRCQ</sequence>
<keyword evidence="2" id="KW-1185">Reference proteome</keyword>
<dbReference type="RefSeq" id="WP_344684258.1">
    <property type="nucleotide sequence ID" value="NZ_BAAAUX010000023.1"/>
</dbReference>
<name>A0ABN3VJE9_9PSEU</name>
<comment type="caution">
    <text evidence="1">The sequence shown here is derived from an EMBL/GenBank/DDBJ whole genome shotgun (WGS) entry which is preliminary data.</text>
</comment>
<evidence type="ECO:0000313" key="1">
    <source>
        <dbReference type="EMBL" id="GAA2811212.1"/>
    </source>
</evidence>